<organism evidence="3 4">
    <name type="scientific">Winogradskyella arenosi</name>
    <dbReference type="NCBI Taxonomy" id="533325"/>
    <lineage>
        <taxon>Bacteria</taxon>
        <taxon>Pseudomonadati</taxon>
        <taxon>Bacteroidota</taxon>
        <taxon>Flavobacteriia</taxon>
        <taxon>Flavobacteriales</taxon>
        <taxon>Flavobacteriaceae</taxon>
        <taxon>Winogradskyella</taxon>
    </lineage>
</organism>
<evidence type="ECO:0000256" key="1">
    <source>
        <dbReference type="SAM" id="Coils"/>
    </source>
</evidence>
<gene>
    <name evidence="3" type="ORF">DFQ08_101215</name>
</gene>
<keyword evidence="2" id="KW-0812">Transmembrane</keyword>
<dbReference type="RefSeq" id="WP_114307950.1">
    <property type="nucleotide sequence ID" value="NZ_QPJO01000001.1"/>
</dbReference>
<keyword evidence="4" id="KW-1185">Reference proteome</keyword>
<sequence>MARHVKCPNCGVYNTNETYCTQCNTLLSYKKRRELAFAQDKKDRLERERLQNEASPSFYEKYKDHKFLIVRVVVKITHSIWLGFMAIGVFIAWLITAIAA</sequence>
<evidence type="ECO:0000256" key="2">
    <source>
        <dbReference type="SAM" id="Phobius"/>
    </source>
</evidence>
<proteinExistence type="predicted"/>
<dbReference type="SUPFAM" id="SSF57783">
    <property type="entry name" value="Zinc beta-ribbon"/>
    <property type="match status" value="1"/>
</dbReference>
<reference evidence="3 4" key="1">
    <citation type="submission" date="2018-07" db="EMBL/GenBank/DDBJ databases">
        <title>Genomic Encyclopedia of Type Strains, Phase III (KMG-III): the genomes of soil and plant-associated and newly described type strains.</title>
        <authorList>
            <person name="Whitman W."/>
        </authorList>
    </citation>
    <scope>NUCLEOTIDE SEQUENCE [LARGE SCALE GENOMIC DNA]</scope>
    <source>
        <strain evidence="3 4">CECT 7958</strain>
    </source>
</reference>
<keyword evidence="2" id="KW-1133">Transmembrane helix</keyword>
<protein>
    <recommendedName>
        <fullName evidence="5">Zinc ribbon protein</fullName>
    </recommendedName>
</protein>
<dbReference type="AlphaFoldDB" id="A0A368ZI42"/>
<dbReference type="Proteomes" id="UP000253436">
    <property type="component" value="Unassembled WGS sequence"/>
</dbReference>
<name>A0A368ZI42_9FLAO</name>
<dbReference type="OrthoDB" id="1144727at2"/>
<evidence type="ECO:0000313" key="3">
    <source>
        <dbReference type="EMBL" id="RCW93421.1"/>
    </source>
</evidence>
<evidence type="ECO:0000313" key="4">
    <source>
        <dbReference type="Proteomes" id="UP000253436"/>
    </source>
</evidence>
<comment type="caution">
    <text evidence="3">The sequence shown here is derived from an EMBL/GenBank/DDBJ whole genome shotgun (WGS) entry which is preliminary data.</text>
</comment>
<evidence type="ECO:0008006" key="5">
    <source>
        <dbReference type="Google" id="ProtNLM"/>
    </source>
</evidence>
<keyword evidence="2" id="KW-0472">Membrane</keyword>
<dbReference type="EMBL" id="QPJO01000001">
    <property type="protein sequence ID" value="RCW93421.1"/>
    <property type="molecule type" value="Genomic_DNA"/>
</dbReference>
<accession>A0A368ZI42</accession>
<keyword evidence="1" id="KW-0175">Coiled coil</keyword>
<feature type="transmembrane region" description="Helical" evidence="2">
    <location>
        <begin position="80"/>
        <end position="99"/>
    </location>
</feature>
<feature type="coiled-coil region" evidence="1">
    <location>
        <begin position="28"/>
        <end position="55"/>
    </location>
</feature>